<sequence length="271" mass="30990">MKESILIWHSKHSAACGTAHTDPYCIWCDSKILWDAYGTGKSSYYFAMCPLCGWKGVRAVKEFSDKHVRPIETFKQTYLRDLDFKPDNPALVETRAYFDNNTSNMLTMPWGEVENSVKHIYLDTGYDIQLTAKTKDDSSNLVLLNNGERTEIITCRKQENEKIICIENPKRLIGICIDWNVKKVAFVTTSETDTTISRNQENYFNTAHIADFSVASELLSELSSYNKNLPCLDAINKKQTNEIIENNTHLFDISRPNKDCFKNYASPLILG</sequence>
<gene>
    <name evidence="1" type="ORF">IOQ59_11475</name>
</gene>
<reference evidence="1" key="1">
    <citation type="submission" date="2020-10" db="EMBL/GenBank/DDBJ databases">
        <title>Bacterium isolated from coastal waters sediment.</title>
        <authorList>
            <person name="Chen R.-J."/>
            <person name="Lu D.-C."/>
            <person name="Zhu K.-L."/>
            <person name="Du Z.-J."/>
        </authorList>
    </citation>
    <scope>NUCLEOTIDE SEQUENCE</scope>
    <source>
        <strain evidence="1">N1Y112</strain>
    </source>
</reference>
<name>A0A8J7JYQ6_9GAMM</name>
<protein>
    <submittedName>
        <fullName evidence="1">Uncharacterized protein</fullName>
    </submittedName>
</protein>
<dbReference type="Proteomes" id="UP000640333">
    <property type="component" value="Unassembled WGS sequence"/>
</dbReference>
<organism evidence="1 2">
    <name type="scientific">Pontibacterium sinense</name>
    <dbReference type="NCBI Taxonomy" id="2781979"/>
    <lineage>
        <taxon>Bacteria</taxon>
        <taxon>Pseudomonadati</taxon>
        <taxon>Pseudomonadota</taxon>
        <taxon>Gammaproteobacteria</taxon>
        <taxon>Oceanospirillales</taxon>
        <taxon>Oceanospirillaceae</taxon>
        <taxon>Pontibacterium</taxon>
    </lineage>
</organism>
<evidence type="ECO:0000313" key="2">
    <source>
        <dbReference type="Proteomes" id="UP000640333"/>
    </source>
</evidence>
<evidence type="ECO:0000313" key="1">
    <source>
        <dbReference type="EMBL" id="MBE9397878.1"/>
    </source>
</evidence>
<dbReference type="RefSeq" id="WP_193953431.1">
    <property type="nucleotide sequence ID" value="NZ_JADEYS010000010.1"/>
</dbReference>
<comment type="caution">
    <text evidence="1">The sequence shown here is derived from an EMBL/GenBank/DDBJ whole genome shotgun (WGS) entry which is preliminary data.</text>
</comment>
<proteinExistence type="predicted"/>
<dbReference type="EMBL" id="JADEYS010000010">
    <property type="protein sequence ID" value="MBE9397878.1"/>
    <property type="molecule type" value="Genomic_DNA"/>
</dbReference>
<keyword evidence="2" id="KW-1185">Reference proteome</keyword>
<dbReference type="AlphaFoldDB" id="A0A8J7JYQ6"/>
<accession>A0A8J7JYQ6</accession>